<dbReference type="SUPFAM" id="SSF53756">
    <property type="entry name" value="UDP-Glycosyltransferase/glycogen phosphorylase"/>
    <property type="match status" value="1"/>
</dbReference>
<dbReference type="RefSeq" id="WP_093521222.1">
    <property type="nucleotide sequence ID" value="NZ_FOSK01000009.1"/>
</dbReference>
<dbReference type="Pfam" id="PF13439">
    <property type="entry name" value="Glyco_transf_4"/>
    <property type="match status" value="1"/>
</dbReference>
<dbReference type="Gene3D" id="3.40.50.2000">
    <property type="entry name" value="Glycogen Phosphorylase B"/>
    <property type="match status" value="2"/>
</dbReference>
<dbReference type="Proteomes" id="UP000199598">
    <property type="component" value="Unassembled WGS sequence"/>
</dbReference>
<keyword evidence="3" id="KW-1185">Reference proteome</keyword>
<evidence type="ECO:0000313" key="2">
    <source>
        <dbReference type="EMBL" id="SFK77488.1"/>
    </source>
</evidence>
<evidence type="ECO:0000313" key="3">
    <source>
        <dbReference type="Proteomes" id="UP000199598"/>
    </source>
</evidence>
<evidence type="ECO:0000259" key="1">
    <source>
        <dbReference type="Pfam" id="PF13439"/>
    </source>
</evidence>
<protein>
    <submittedName>
        <fullName evidence="2">Glycosyltransferase involved in cell wall bisynthesis</fullName>
    </submittedName>
</protein>
<dbReference type="InterPro" id="IPR050194">
    <property type="entry name" value="Glycosyltransferase_grp1"/>
</dbReference>
<dbReference type="InterPro" id="IPR028098">
    <property type="entry name" value="Glyco_trans_4-like_N"/>
</dbReference>
<feature type="domain" description="Glycosyltransferase subfamily 4-like N-terminal" evidence="1">
    <location>
        <begin position="15"/>
        <end position="167"/>
    </location>
</feature>
<reference evidence="2 3" key="1">
    <citation type="submission" date="2016-10" db="EMBL/GenBank/DDBJ databases">
        <authorList>
            <person name="Varghese N."/>
            <person name="Submissions S."/>
        </authorList>
    </citation>
    <scope>NUCLEOTIDE SEQUENCE [LARGE SCALE GENOMIC DNA]</scope>
    <source>
        <strain evidence="2 3">DSM 16392</strain>
    </source>
</reference>
<comment type="caution">
    <text evidence="2">The sequence shown here is derived from an EMBL/GenBank/DDBJ whole genome shotgun (WGS) entry which is preliminary data.</text>
</comment>
<organism evidence="2 3">
    <name type="scientific">Pseudovibrio ascidiaceicola</name>
    <dbReference type="NCBI Taxonomy" id="285279"/>
    <lineage>
        <taxon>Bacteria</taxon>
        <taxon>Pseudomonadati</taxon>
        <taxon>Pseudomonadota</taxon>
        <taxon>Alphaproteobacteria</taxon>
        <taxon>Hyphomicrobiales</taxon>
        <taxon>Stappiaceae</taxon>
        <taxon>Pseudovibrio</taxon>
    </lineage>
</organism>
<proteinExistence type="predicted"/>
<sequence length="359" mass="39963">MSSILIVTDAWKPQINGVVRTLERLAVELRSMGIRVEFLTPQSFHSIPMPSYGEIRLSLTLPHIVRGFIEKYDCDHLHIATEGPLGLMARQVAKRDGRVFTTSYHTRFPEYLQARYPVPLSFSYSWLRRFHNSGQGCMVATSTLEADLRMRGFENLLRWSRGVDHQRFRPMRTSLLDHLPGPRFLYVGRVAVEKNIEAFLQLNLPGTKVVVGGGPQMEELKTAYPEVLFTGPVVGDELIEYYANSDVFVFPSLTDTFGNVLLEAIACGTPVAAFPVMGPIDVIGNSGAGVLKNDLQAAALEALEVSRDHCRDVALRFTWRASAEQFLANAEHAYDPAFATGFRQDMYAGKGSVGNHLNG</sequence>
<gene>
    <name evidence="2" type="ORF">SAMN04488518_10924</name>
</gene>
<accession>A0A1I4C8K4</accession>
<dbReference type="PANTHER" id="PTHR45947">
    <property type="entry name" value="SULFOQUINOVOSYL TRANSFERASE SQD2"/>
    <property type="match status" value="1"/>
</dbReference>
<dbReference type="EMBL" id="FOSK01000009">
    <property type="protein sequence ID" value="SFK77488.1"/>
    <property type="molecule type" value="Genomic_DNA"/>
</dbReference>
<dbReference type="CDD" id="cd03814">
    <property type="entry name" value="GT4-like"/>
    <property type="match status" value="1"/>
</dbReference>
<dbReference type="Pfam" id="PF13692">
    <property type="entry name" value="Glyco_trans_1_4"/>
    <property type="match status" value="1"/>
</dbReference>
<name>A0A1I4C8K4_9HYPH</name>
<dbReference type="PANTHER" id="PTHR45947:SF3">
    <property type="entry name" value="SULFOQUINOVOSYL TRANSFERASE SQD2"/>
    <property type="match status" value="1"/>
</dbReference>